<name>A0ACC2WKA8_9TREE</name>
<protein>
    <submittedName>
        <fullName evidence="1">Uncharacterized protein</fullName>
    </submittedName>
</protein>
<sequence>MSNPRRIDSPPPPRFIMPDNTLPTQGRDERLGGMAERGAELSAHGVGTGRSAMGGRAAPGVGERALGPRRFGEHGDVAPVRRGLAVPGAGDRFEGGATPPDADDAIRGTDDDALTCRLSAIMQGYIPTPNPDNPSTESDKYTQLFTRTGRLPALSAVKRPPLINIGTHHRSWAVDTLVKRFLESSWVGDENGDTGRDGDGEREDTQVDKGMGQRQSRGRKQIVSLGAGSDSRFWRLMPSAFPECSAAARSVPDEERPVDQACKRDSGSYGAAGGRGVPPRDPVSGKKR</sequence>
<evidence type="ECO:0000313" key="2">
    <source>
        <dbReference type="Proteomes" id="UP001243375"/>
    </source>
</evidence>
<comment type="caution">
    <text evidence="1">The sequence shown here is derived from an EMBL/GenBank/DDBJ whole genome shotgun (WGS) entry which is preliminary data.</text>
</comment>
<gene>
    <name evidence="1" type="ORF">QFC22_006470</name>
</gene>
<keyword evidence="2" id="KW-1185">Reference proteome</keyword>
<proteinExistence type="predicted"/>
<dbReference type="EMBL" id="JASBWU010000029">
    <property type="protein sequence ID" value="KAJ9111599.1"/>
    <property type="molecule type" value="Genomic_DNA"/>
</dbReference>
<organism evidence="1 2">
    <name type="scientific">Naganishia vaughanmartiniae</name>
    <dbReference type="NCBI Taxonomy" id="1424756"/>
    <lineage>
        <taxon>Eukaryota</taxon>
        <taxon>Fungi</taxon>
        <taxon>Dikarya</taxon>
        <taxon>Basidiomycota</taxon>
        <taxon>Agaricomycotina</taxon>
        <taxon>Tremellomycetes</taxon>
        <taxon>Filobasidiales</taxon>
        <taxon>Filobasidiaceae</taxon>
        <taxon>Naganishia</taxon>
    </lineage>
</organism>
<accession>A0ACC2WKA8</accession>
<dbReference type="Proteomes" id="UP001243375">
    <property type="component" value="Unassembled WGS sequence"/>
</dbReference>
<reference evidence="1" key="1">
    <citation type="submission" date="2023-04" db="EMBL/GenBank/DDBJ databases">
        <title>Draft Genome sequencing of Naganishia species isolated from polar environments using Oxford Nanopore Technology.</title>
        <authorList>
            <person name="Leo P."/>
            <person name="Venkateswaran K."/>
        </authorList>
    </citation>
    <scope>NUCLEOTIDE SEQUENCE</scope>
    <source>
        <strain evidence="1">MNA-CCFEE 5425</strain>
    </source>
</reference>
<evidence type="ECO:0000313" key="1">
    <source>
        <dbReference type="EMBL" id="KAJ9111599.1"/>
    </source>
</evidence>